<sequence>MDEYIQVLLKIIFKPRTFQCDFAREHAAKIAEMASRGHITCILNGRVFPKWYGTKAAMDFITQHGVKIGLETEKEGSKC</sequence>
<protein>
    <submittedName>
        <fullName evidence="1">Uncharacterized protein</fullName>
    </submittedName>
</protein>
<gene>
    <name evidence="1" type="ORF">Q4T40_05210</name>
</gene>
<reference evidence="1 2" key="1">
    <citation type="submission" date="2023-07" db="EMBL/GenBank/DDBJ databases">
        <title>The novel representative of Negativicutes class, Anaeroselena agilis gen. nov. sp. nov.</title>
        <authorList>
            <person name="Prokofeva M.I."/>
            <person name="Elcheninov A.G."/>
            <person name="Klyukina A."/>
            <person name="Kublanov I.V."/>
            <person name="Frolov E.N."/>
            <person name="Podosokorskaya O.A."/>
        </authorList>
    </citation>
    <scope>NUCLEOTIDE SEQUENCE [LARGE SCALE GENOMIC DNA]</scope>
    <source>
        <strain evidence="1 2">4137-cl</strain>
    </source>
</reference>
<dbReference type="EMBL" id="JAUOZS010000001">
    <property type="protein sequence ID" value="MDT8900638.1"/>
    <property type="molecule type" value="Genomic_DNA"/>
</dbReference>
<evidence type="ECO:0000313" key="1">
    <source>
        <dbReference type="EMBL" id="MDT8900638.1"/>
    </source>
</evidence>
<comment type="caution">
    <text evidence="1">The sequence shown here is derived from an EMBL/GenBank/DDBJ whole genome shotgun (WGS) entry which is preliminary data.</text>
</comment>
<proteinExistence type="predicted"/>
<accession>A0ABU3NV13</accession>
<keyword evidence="2" id="KW-1185">Reference proteome</keyword>
<dbReference type="RefSeq" id="WP_413779174.1">
    <property type="nucleotide sequence ID" value="NZ_JAUOZS010000001.1"/>
</dbReference>
<organism evidence="1 2">
    <name type="scientific">Anaeroselena agilis</name>
    <dbReference type="NCBI Taxonomy" id="3063788"/>
    <lineage>
        <taxon>Bacteria</taxon>
        <taxon>Bacillati</taxon>
        <taxon>Bacillota</taxon>
        <taxon>Negativicutes</taxon>
        <taxon>Acetonemataceae</taxon>
        <taxon>Anaeroselena</taxon>
    </lineage>
</organism>
<dbReference type="Proteomes" id="UP001254848">
    <property type="component" value="Unassembled WGS sequence"/>
</dbReference>
<name>A0ABU3NV13_9FIRM</name>
<evidence type="ECO:0000313" key="2">
    <source>
        <dbReference type="Proteomes" id="UP001254848"/>
    </source>
</evidence>